<name>A0ABQ4N5M6_9BACL</name>
<organism evidence="2 3">
    <name type="scientific">Paenibacillus cisolokensis</name>
    <dbReference type="NCBI Taxonomy" id="1658519"/>
    <lineage>
        <taxon>Bacteria</taxon>
        <taxon>Bacillati</taxon>
        <taxon>Bacillota</taxon>
        <taxon>Bacilli</taxon>
        <taxon>Bacillales</taxon>
        <taxon>Paenibacillaceae</taxon>
        <taxon>Paenibacillus</taxon>
    </lineage>
</organism>
<keyword evidence="3" id="KW-1185">Reference proteome</keyword>
<sequence length="109" mass="12129">MSIRWKLTVRFVAQLLFAGLLLMALAVLSFQWTMNELTRIEAERQFGQAGVQQLIQTLKVENGRIVFDAKLLEKYARAADGCSASTAKAGSPTRSIRRRTFPTPICPAS</sequence>
<dbReference type="EMBL" id="BOVJ01000064">
    <property type="protein sequence ID" value="GIQ63525.1"/>
    <property type="molecule type" value="Genomic_DNA"/>
</dbReference>
<feature type="region of interest" description="Disordered" evidence="1">
    <location>
        <begin position="83"/>
        <end position="109"/>
    </location>
</feature>
<reference evidence="2 3" key="1">
    <citation type="submission" date="2021-04" db="EMBL/GenBank/DDBJ databases">
        <title>Draft genome sequence of Paenibacillus cisolokensis, LC2-13A.</title>
        <authorList>
            <person name="Uke A."/>
            <person name="Chhe C."/>
            <person name="Baramee S."/>
            <person name="Kosugi A."/>
        </authorList>
    </citation>
    <scope>NUCLEOTIDE SEQUENCE [LARGE SCALE GENOMIC DNA]</scope>
    <source>
        <strain evidence="2 3">LC2-13A</strain>
    </source>
</reference>
<evidence type="ECO:0000256" key="1">
    <source>
        <dbReference type="SAM" id="MobiDB-lite"/>
    </source>
</evidence>
<dbReference type="Proteomes" id="UP000680304">
    <property type="component" value="Unassembled WGS sequence"/>
</dbReference>
<comment type="caution">
    <text evidence="2">The sequence shown here is derived from an EMBL/GenBank/DDBJ whole genome shotgun (WGS) entry which is preliminary data.</text>
</comment>
<proteinExistence type="predicted"/>
<evidence type="ECO:0000313" key="2">
    <source>
        <dbReference type="EMBL" id="GIQ63525.1"/>
    </source>
</evidence>
<evidence type="ECO:0000313" key="3">
    <source>
        <dbReference type="Proteomes" id="UP000680304"/>
    </source>
</evidence>
<dbReference type="RefSeq" id="WP_244863382.1">
    <property type="nucleotide sequence ID" value="NZ_BOVJ01000064.1"/>
</dbReference>
<accession>A0ABQ4N5M6</accession>
<evidence type="ECO:0008006" key="4">
    <source>
        <dbReference type="Google" id="ProtNLM"/>
    </source>
</evidence>
<protein>
    <recommendedName>
        <fullName evidence="4">Single cache domain-containing protein</fullName>
    </recommendedName>
</protein>
<gene>
    <name evidence="2" type="ORF">PACILC2_20930</name>
</gene>
<feature type="compositionally biased region" description="Polar residues" evidence="1">
    <location>
        <begin position="83"/>
        <end position="94"/>
    </location>
</feature>